<evidence type="ECO:0000313" key="1">
    <source>
        <dbReference type="EMBL" id="GIY24239.1"/>
    </source>
</evidence>
<accession>A0AAV4RSW9</accession>
<organism evidence="1 2">
    <name type="scientific">Caerostris extrusa</name>
    <name type="common">Bark spider</name>
    <name type="synonym">Caerostris bankana</name>
    <dbReference type="NCBI Taxonomy" id="172846"/>
    <lineage>
        <taxon>Eukaryota</taxon>
        <taxon>Metazoa</taxon>
        <taxon>Ecdysozoa</taxon>
        <taxon>Arthropoda</taxon>
        <taxon>Chelicerata</taxon>
        <taxon>Arachnida</taxon>
        <taxon>Araneae</taxon>
        <taxon>Araneomorphae</taxon>
        <taxon>Entelegynae</taxon>
        <taxon>Araneoidea</taxon>
        <taxon>Araneidae</taxon>
        <taxon>Caerostris</taxon>
    </lineage>
</organism>
<name>A0AAV4RSW9_CAEEX</name>
<evidence type="ECO:0000313" key="2">
    <source>
        <dbReference type="Proteomes" id="UP001054945"/>
    </source>
</evidence>
<reference evidence="1 2" key="1">
    <citation type="submission" date="2021-06" db="EMBL/GenBank/DDBJ databases">
        <title>Caerostris extrusa draft genome.</title>
        <authorList>
            <person name="Kono N."/>
            <person name="Arakawa K."/>
        </authorList>
    </citation>
    <scope>NUCLEOTIDE SEQUENCE [LARGE SCALE GENOMIC DNA]</scope>
</reference>
<gene>
    <name evidence="1" type="primary">AVEN_13140_1</name>
    <name evidence="1" type="ORF">CEXT_681</name>
</gene>
<proteinExistence type="predicted"/>
<sequence>MKTSGSRKGSRMMSTAGGVPAKGKNGVCDNFHCVCVCVMDDALQNIGACKRILNNLLESTQSVSKLMQQEVDKIAKAYAKETETETFKSSEIVAVYRKLFSSFVEARRNNLHLMKVELGLLQAKENASIAVESDETTETADILKNEVTLSEN</sequence>
<comment type="caution">
    <text evidence="1">The sequence shown here is derived from an EMBL/GenBank/DDBJ whole genome shotgun (WGS) entry which is preliminary data.</text>
</comment>
<dbReference type="Proteomes" id="UP001054945">
    <property type="component" value="Unassembled WGS sequence"/>
</dbReference>
<protein>
    <submittedName>
        <fullName evidence="1">Uncharacterized protein</fullName>
    </submittedName>
</protein>
<dbReference type="EMBL" id="BPLR01008369">
    <property type="protein sequence ID" value="GIY24239.1"/>
    <property type="molecule type" value="Genomic_DNA"/>
</dbReference>
<dbReference type="AlphaFoldDB" id="A0AAV4RSW9"/>
<keyword evidence="2" id="KW-1185">Reference proteome</keyword>